<dbReference type="Pfam" id="PF08279">
    <property type="entry name" value="HTH_11"/>
    <property type="match status" value="1"/>
</dbReference>
<reference evidence="4" key="1">
    <citation type="thesis" date="2015" institute="Rutgers" country="The State University of New Jersey, 14 College Farm Rd., New Brunswick, NJ, USA">
        <title>Ammonia toxicity in bacteria and its implications for treatment of and resource recovery from highly nitrogenous organic wastes.</title>
        <authorList>
            <person name="Luther A.K."/>
        </authorList>
    </citation>
    <scope>NUCLEOTIDE SEQUENCE</scope>
    <source>
        <strain evidence="4">RT-10B</strain>
    </source>
</reference>
<dbReference type="PANTHER" id="PTHR40068">
    <property type="entry name" value="TRANSCRIPTION REPRESSOR NIAR-RELATED"/>
    <property type="match status" value="1"/>
</dbReference>
<organism evidence="4 5">
    <name type="scientific">Peptostreptococcus russellii</name>
    <dbReference type="NCBI Taxonomy" id="215200"/>
    <lineage>
        <taxon>Bacteria</taxon>
        <taxon>Bacillati</taxon>
        <taxon>Bacillota</taxon>
        <taxon>Clostridia</taxon>
        <taxon>Peptostreptococcales</taxon>
        <taxon>Peptostreptococcaceae</taxon>
        <taxon>Peptostreptococcus</taxon>
    </lineage>
</organism>
<evidence type="ECO:0000313" key="5">
    <source>
        <dbReference type="Proteomes" id="UP000241434"/>
    </source>
</evidence>
<dbReference type="InterPro" id="IPR036390">
    <property type="entry name" value="WH_DNA-bd_sf"/>
</dbReference>
<dbReference type="Pfam" id="PF02829">
    <property type="entry name" value="3H"/>
    <property type="match status" value="1"/>
</dbReference>
<evidence type="ECO:0008006" key="6">
    <source>
        <dbReference type="Google" id="ProtNLM"/>
    </source>
</evidence>
<dbReference type="OrthoDB" id="9792661at2"/>
<dbReference type="Gene3D" id="1.10.10.10">
    <property type="entry name" value="Winged helix-like DNA-binding domain superfamily/Winged helix DNA-binding domain"/>
    <property type="match status" value="1"/>
</dbReference>
<evidence type="ECO:0000256" key="1">
    <source>
        <dbReference type="PIRSR" id="PIRSR037847-1"/>
    </source>
</evidence>
<dbReference type="GO" id="GO:0046872">
    <property type="term" value="F:metal ion binding"/>
    <property type="evidence" value="ECO:0007669"/>
    <property type="project" value="UniProtKB-KW"/>
</dbReference>
<gene>
    <name evidence="4" type="ORF">UF10_02475</name>
</gene>
<dbReference type="InterPro" id="IPR004173">
    <property type="entry name" value="3H_domain"/>
</dbReference>
<keyword evidence="1" id="KW-0479">Metal-binding</keyword>
<proteinExistence type="predicted"/>
<keyword evidence="5" id="KW-1185">Reference proteome</keyword>
<dbReference type="EMBL" id="JYGE01000003">
    <property type="protein sequence ID" value="PSJ31527.1"/>
    <property type="molecule type" value="Genomic_DNA"/>
</dbReference>
<dbReference type="SUPFAM" id="SSF46785">
    <property type="entry name" value="Winged helix' DNA-binding domain"/>
    <property type="match status" value="1"/>
</dbReference>
<dbReference type="InterPro" id="IPR035922">
    <property type="entry name" value="3H_dom_sf"/>
</dbReference>
<name>A0A2P7Q0R5_9FIRM</name>
<keyword evidence="1" id="KW-0533">Nickel</keyword>
<feature type="binding site" evidence="1">
    <location>
        <position position="74"/>
    </location>
    <ligand>
        <name>Ni(2+)</name>
        <dbReference type="ChEBI" id="CHEBI:49786"/>
    </ligand>
</feature>
<evidence type="ECO:0000259" key="3">
    <source>
        <dbReference type="Pfam" id="PF08279"/>
    </source>
</evidence>
<dbReference type="InterPro" id="IPR013196">
    <property type="entry name" value="HTH_11"/>
</dbReference>
<comment type="caution">
    <text evidence="4">The sequence shown here is derived from an EMBL/GenBank/DDBJ whole genome shotgun (WGS) entry which is preliminary data.</text>
</comment>
<evidence type="ECO:0000313" key="4">
    <source>
        <dbReference type="EMBL" id="PSJ31527.1"/>
    </source>
</evidence>
<dbReference type="PANTHER" id="PTHR40068:SF1">
    <property type="entry name" value="TRANSCRIPTION REPRESSOR NIAR-RELATED"/>
    <property type="match status" value="1"/>
</dbReference>
<feature type="domain" description="Helix-turn-helix type 11" evidence="3">
    <location>
        <begin position="6"/>
        <end position="59"/>
    </location>
</feature>
<evidence type="ECO:0000259" key="2">
    <source>
        <dbReference type="Pfam" id="PF02829"/>
    </source>
</evidence>
<protein>
    <recommendedName>
        <fullName evidence="6">Transcription repressor NadR</fullName>
    </recommendedName>
</protein>
<dbReference type="Gene3D" id="3.30.1340.20">
    <property type="entry name" value="3H domain"/>
    <property type="match status" value="1"/>
</dbReference>
<dbReference type="Proteomes" id="UP000241434">
    <property type="component" value="Unassembled WGS sequence"/>
</dbReference>
<dbReference type="PIRSF" id="PIRSF037847">
    <property type="entry name" value="NiaR"/>
    <property type="match status" value="1"/>
</dbReference>
<dbReference type="InterPro" id="IPR036388">
    <property type="entry name" value="WH-like_DNA-bd_sf"/>
</dbReference>
<dbReference type="AlphaFoldDB" id="A0A2P7Q0R5"/>
<dbReference type="RefSeq" id="WP_106776251.1">
    <property type="nucleotide sequence ID" value="NZ_JBGGGQ010000001.1"/>
</dbReference>
<sequence>MSTKDRRKKILEKLKQADKPLSASLLAEYFGVSRQIIVGDIALLRAEDIEIISTNRGYILNQSSQHIRVINVSHDEKSMRDELNTIVDYGGKALDVIVNHPIYGEIRVDLNVSNRLDVEKFISDINNQDNVPLSVLTKDKHSHTIEANSEENLDLIEEKLKELNIIKE</sequence>
<feature type="binding site" evidence="1">
    <location>
        <position position="82"/>
    </location>
    <ligand>
        <name>Ni(2+)</name>
        <dbReference type="ChEBI" id="CHEBI:49786"/>
    </ligand>
</feature>
<feature type="binding site" evidence="1">
    <location>
        <position position="143"/>
    </location>
    <ligand>
        <name>Ni(2+)</name>
        <dbReference type="ChEBI" id="CHEBI:49786"/>
    </ligand>
</feature>
<dbReference type="SUPFAM" id="SSF75500">
    <property type="entry name" value="Putative transcriptional regulator TM1602, C-terminal domain"/>
    <property type="match status" value="1"/>
</dbReference>
<accession>A0A2P7Q0R5</accession>
<feature type="domain" description="3H" evidence="2">
    <location>
        <begin position="70"/>
        <end position="165"/>
    </location>
</feature>
<feature type="binding site" evidence="1">
    <location>
        <position position="141"/>
    </location>
    <ligand>
        <name>Ni(2+)</name>
        <dbReference type="ChEBI" id="CHEBI:49786"/>
    </ligand>
</feature>
<dbReference type="InterPro" id="IPR026043">
    <property type="entry name" value="NadR"/>
</dbReference>